<name>A0A2G5HCS5_CERBT</name>
<dbReference type="OrthoDB" id="10598435at2759"/>
<feature type="compositionally biased region" description="Basic and acidic residues" evidence="1">
    <location>
        <begin position="307"/>
        <end position="335"/>
    </location>
</feature>
<accession>A0A2G5HCS5</accession>
<protein>
    <submittedName>
        <fullName evidence="2">Uncharacterized protein</fullName>
    </submittedName>
</protein>
<dbReference type="Proteomes" id="UP001302367">
    <property type="component" value="Chromosome 9"/>
</dbReference>
<evidence type="ECO:0000313" key="3">
    <source>
        <dbReference type="EMBL" id="WPB08301.1"/>
    </source>
</evidence>
<evidence type="ECO:0000313" key="2">
    <source>
        <dbReference type="EMBL" id="PIA90366.1"/>
    </source>
</evidence>
<feature type="compositionally biased region" description="Polar residues" evidence="1">
    <location>
        <begin position="336"/>
        <end position="350"/>
    </location>
</feature>
<feature type="region of interest" description="Disordered" evidence="1">
    <location>
        <begin position="277"/>
        <end position="398"/>
    </location>
</feature>
<feature type="compositionally biased region" description="Basic and acidic residues" evidence="1">
    <location>
        <begin position="377"/>
        <end position="397"/>
    </location>
</feature>
<dbReference type="EMBL" id="CP134192">
    <property type="protein sequence ID" value="WPB08301.1"/>
    <property type="molecule type" value="Genomic_DNA"/>
</dbReference>
<sequence>MSTQRSIPPIPGLPYDRTFSNDADLVDEVADQIVPISAGRIIKKSYLGIVTGINNQSFEVNILETRGGKGFEGLPEEDRRYYWHIMAEGSQHMMPNALADPGLSTSLDTDDPPETVFVRHRNMRENGILNLRSKKFLYSELVSLAPGWLTEESTVRLEDKLKKCYPLQKTKLIEAAGISQSEADNIRAMPAPGSSNSISGENSGEVAAHTNTGVSNSGNDSWPSDEMPSAPRVCPDFNEGSCKSAGSCPHGLEHLCSDCYREHPRCGGRLPLGVEIKRENEERRNSARGLRPSKSNKRKHSASRAYQDSRLHEARGGGNDQRPDAQRGPHGDLDNNRAQQAAYTRTSNGRSPIRDDRDDRDTQRTAHPQTANGRPFRANESRGRSERRSRSRDRNFEDDFEASSYRQWNDSRRQDSYHTQPRDYHREQSTNYHRREFSYAQTNYSDRDQPAYSSYQGSEYVESHRSYEQQSYGRGGYDPRRR</sequence>
<dbReference type="Proteomes" id="UP000230605">
    <property type="component" value="Chromosome 9"/>
</dbReference>
<feature type="region of interest" description="Disordered" evidence="1">
    <location>
        <begin position="411"/>
        <end position="482"/>
    </location>
</feature>
<dbReference type="EMBL" id="LKMD01000107">
    <property type="protein sequence ID" value="PIA90366.1"/>
    <property type="molecule type" value="Genomic_DNA"/>
</dbReference>
<feature type="region of interest" description="Disordered" evidence="1">
    <location>
        <begin position="186"/>
        <end position="229"/>
    </location>
</feature>
<keyword evidence="5" id="KW-1185">Reference proteome</keyword>
<evidence type="ECO:0000256" key="1">
    <source>
        <dbReference type="SAM" id="MobiDB-lite"/>
    </source>
</evidence>
<feature type="compositionally biased region" description="Low complexity" evidence="1">
    <location>
        <begin position="193"/>
        <end position="205"/>
    </location>
</feature>
<feature type="compositionally biased region" description="Basic and acidic residues" evidence="1">
    <location>
        <begin position="352"/>
        <end position="364"/>
    </location>
</feature>
<evidence type="ECO:0000313" key="5">
    <source>
        <dbReference type="Proteomes" id="UP001302367"/>
    </source>
</evidence>
<reference evidence="3 5" key="2">
    <citation type="submission" date="2023-09" db="EMBL/GenBank/DDBJ databases">
        <title>Complete-Gapless Cercospora beticola genome.</title>
        <authorList>
            <person name="Wyatt N.A."/>
            <person name="Spanner R.E."/>
            <person name="Bolton M.D."/>
        </authorList>
    </citation>
    <scope>NUCLEOTIDE SEQUENCE [LARGE SCALE GENOMIC DNA]</scope>
    <source>
        <strain evidence="3">Cb09-40</strain>
    </source>
</reference>
<reference evidence="2 4" key="1">
    <citation type="submission" date="2015-10" db="EMBL/GenBank/DDBJ databases">
        <title>The cercosporin biosynthetic gene cluster was horizontally transferred to several fungal lineages and shown to be expanded in Cercospora beticola based on microsynteny with recipient genomes.</title>
        <authorList>
            <person name="De Jonge R."/>
            <person name="Ebert M.K."/>
            <person name="Suttle J.C."/>
            <person name="Jurick Ii W.M."/>
            <person name="Secor G.A."/>
            <person name="Thomma B.P."/>
            <person name="Van De Peer Y."/>
            <person name="Bolton M.D."/>
        </authorList>
    </citation>
    <scope>NUCLEOTIDE SEQUENCE [LARGE SCALE GENOMIC DNA]</scope>
    <source>
        <strain evidence="2 4">09-40</strain>
    </source>
</reference>
<proteinExistence type="predicted"/>
<evidence type="ECO:0000313" key="4">
    <source>
        <dbReference type="Proteomes" id="UP000230605"/>
    </source>
</evidence>
<gene>
    <name evidence="2" type="ORF">CB0940_11446</name>
    <name evidence="3" type="ORF">RHO25_012967</name>
</gene>
<organism evidence="2 4">
    <name type="scientific">Cercospora beticola</name>
    <name type="common">Sugarbeet leaf spot fungus</name>
    <dbReference type="NCBI Taxonomy" id="122368"/>
    <lineage>
        <taxon>Eukaryota</taxon>
        <taxon>Fungi</taxon>
        <taxon>Dikarya</taxon>
        <taxon>Ascomycota</taxon>
        <taxon>Pezizomycotina</taxon>
        <taxon>Dothideomycetes</taxon>
        <taxon>Dothideomycetidae</taxon>
        <taxon>Mycosphaerellales</taxon>
        <taxon>Mycosphaerellaceae</taxon>
        <taxon>Cercospora</taxon>
    </lineage>
</organism>
<feature type="compositionally biased region" description="Polar residues" evidence="1">
    <location>
        <begin position="209"/>
        <end position="222"/>
    </location>
</feature>
<feature type="compositionally biased region" description="Basic and acidic residues" evidence="1">
    <location>
        <begin position="411"/>
        <end position="437"/>
    </location>
</feature>
<dbReference type="AlphaFoldDB" id="A0A2G5HCS5"/>